<dbReference type="EC" id="3.2.1.23" evidence="2"/>
<comment type="catalytic activity">
    <reaction evidence="1">
        <text>Hydrolysis of terminal non-reducing beta-D-galactose residues in beta-D-galactosides.</text>
        <dbReference type="EC" id="3.2.1.23"/>
    </reaction>
</comment>
<dbReference type="PANTHER" id="PTHR46323:SF2">
    <property type="entry name" value="BETA-GALACTOSIDASE"/>
    <property type="match status" value="1"/>
</dbReference>
<dbReference type="Proteomes" id="UP000254762">
    <property type="component" value="Unassembled WGS sequence"/>
</dbReference>
<dbReference type="GO" id="GO:0009341">
    <property type="term" value="C:beta-galactosidase complex"/>
    <property type="evidence" value="ECO:0007669"/>
    <property type="project" value="TreeGrafter"/>
</dbReference>
<dbReference type="AlphaFoldDB" id="A0A379T0P3"/>
<gene>
    <name evidence="5" type="primary">lacZ_2</name>
    <name evidence="5" type="ORF">NCTC7304_04371</name>
</gene>
<evidence type="ECO:0000313" key="5">
    <source>
        <dbReference type="EMBL" id="SUG34835.1"/>
    </source>
</evidence>
<dbReference type="InterPro" id="IPR008979">
    <property type="entry name" value="Galactose-bd-like_sf"/>
</dbReference>
<sequence length="85" mass="9842">MTPERDSLAAVLARRDWENPAVTQLNRLAAHPPFCSWRKADDAQRNQYAAQIRSLNGVWKFAWFSSPQAVPENWRLEDLTGGWHH</sequence>
<dbReference type="GO" id="GO:0004565">
    <property type="term" value="F:beta-galactosidase activity"/>
    <property type="evidence" value="ECO:0007669"/>
    <property type="project" value="UniProtKB-EC"/>
</dbReference>
<dbReference type="Gene3D" id="2.60.120.260">
    <property type="entry name" value="Galactose-binding domain-like"/>
    <property type="match status" value="1"/>
</dbReference>
<dbReference type="PANTHER" id="PTHR46323">
    <property type="entry name" value="BETA-GALACTOSIDASE"/>
    <property type="match status" value="1"/>
</dbReference>
<dbReference type="EMBL" id="UGXD01000002">
    <property type="protein sequence ID" value="SUG34835.1"/>
    <property type="molecule type" value="Genomic_DNA"/>
</dbReference>
<reference evidence="5 6" key="1">
    <citation type="submission" date="2018-06" db="EMBL/GenBank/DDBJ databases">
        <authorList>
            <consortium name="Pathogen Informatics"/>
            <person name="Doyle S."/>
        </authorList>
    </citation>
    <scope>NUCLEOTIDE SEQUENCE [LARGE SCALE GENOMIC DNA]</scope>
    <source>
        <strain evidence="5 6">NCTC7304</strain>
    </source>
</reference>
<keyword evidence="4 5" id="KW-0326">Glycosidase</keyword>
<evidence type="ECO:0000256" key="4">
    <source>
        <dbReference type="ARBA" id="ARBA00023295"/>
    </source>
</evidence>
<evidence type="ECO:0000256" key="2">
    <source>
        <dbReference type="ARBA" id="ARBA00012756"/>
    </source>
</evidence>
<evidence type="ECO:0000256" key="1">
    <source>
        <dbReference type="ARBA" id="ARBA00001412"/>
    </source>
</evidence>
<evidence type="ECO:0000313" key="6">
    <source>
        <dbReference type="Proteomes" id="UP000254762"/>
    </source>
</evidence>
<keyword evidence="3 5" id="KW-0378">Hydrolase</keyword>
<protein>
    <recommendedName>
        <fullName evidence="2">beta-galactosidase</fullName>
        <ecNumber evidence="2">3.2.1.23</ecNumber>
    </recommendedName>
</protein>
<dbReference type="GO" id="GO:0005990">
    <property type="term" value="P:lactose catabolic process"/>
    <property type="evidence" value="ECO:0007669"/>
    <property type="project" value="TreeGrafter"/>
</dbReference>
<organism evidence="5 6">
    <name type="scientific">Salmonella enterica subsp. arizonae</name>
    <dbReference type="NCBI Taxonomy" id="59203"/>
    <lineage>
        <taxon>Bacteria</taxon>
        <taxon>Pseudomonadati</taxon>
        <taxon>Pseudomonadota</taxon>
        <taxon>Gammaproteobacteria</taxon>
        <taxon>Enterobacterales</taxon>
        <taxon>Enterobacteriaceae</taxon>
        <taxon>Salmonella</taxon>
    </lineage>
</organism>
<name>A0A379T0P3_SALER</name>
<dbReference type="InterPro" id="IPR050347">
    <property type="entry name" value="Bact_Beta-galactosidase"/>
</dbReference>
<proteinExistence type="predicted"/>
<evidence type="ECO:0000256" key="3">
    <source>
        <dbReference type="ARBA" id="ARBA00022801"/>
    </source>
</evidence>
<accession>A0A379T0P3</accession>
<dbReference type="SUPFAM" id="SSF49785">
    <property type="entry name" value="Galactose-binding domain-like"/>
    <property type="match status" value="1"/>
</dbReference>